<feature type="compositionally biased region" description="Basic and acidic residues" evidence="2">
    <location>
        <begin position="370"/>
        <end position="382"/>
    </location>
</feature>
<name>A0A6A6TEL7_9PLEO</name>
<feature type="region of interest" description="Disordered" evidence="2">
    <location>
        <begin position="37"/>
        <end position="62"/>
    </location>
</feature>
<dbReference type="EMBL" id="MU004322">
    <property type="protein sequence ID" value="KAF2657761.1"/>
    <property type="molecule type" value="Genomic_DNA"/>
</dbReference>
<evidence type="ECO:0000256" key="1">
    <source>
        <dbReference type="SAM" id="Coils"/>
    </source>
</evidence>
<sequence length="431" mass="49344">MFMQTVAGDDQSVRFLHVNQNFTEAIQELAEDGEFEGASLPSKRRTSHSVVTEQSSSPKQLQHIPRHDDLRLALNKWIPTADDKEWIFNTGPADFIVAGNGYRLCPALLLNANIFHILLDSAKASQHLRDSHQSRQKETESIRQRRQHVVLRIEANEEEKEKLWDQIDDLKAQYLQSFDKNEHGELFEHVYKVGEELEELEEEADEIEACLRDYTDPDLTGTQAQLSSLHKQIDQILETALVRIGMLSDTDNHSTLTAYPEDDARVSVSELSKTRQRLELLESEAFLHRDNYHFQFKQWAFSCKPKASLEKLEDEYYGFCINKKRKRVDDWVPDWEPEDGAFSPPPPPSLSRSIASIRTIGSSEAQSVSDPEKKQNFRRSCEENTGQSTPRIPSAALHRKISGACAYSAPSSSPHKRRKLDIDLETRRCSI</sequence>
<keyword evidence="4" id="KW-1185">Reference proteome</keyword>
<dbReference type="AlphaFoldDB" id="A0A6A6TEL7"/>
<keyword evidence="1" id="KW-0175">Coiled coil</keyword>
<evidence type="ECO:0000313" key="4">
    <source>
        <dbReference type="Proteomes" id="UP000799324"/>
    </source>
</evidence>
<evidence type="ECO:0000313" key="3">
    <source>
        <dbReference type="EMBL" id="KAF2657761.1"/>
    </source>
</evidence>
<feature type="coiled-coil region" evidence="1">
    <location>
        <begin position="153"/>
        <end position="210"/>
    </location>
</feature>
<reference evidence="3" key="1">
    <citation type="journal article" date="2020" name="Stud. Mycol.">
        <title>101 Dothideomycetes genomes: a test case for predicting lifestyles and emergence of pathogens.</title>
        <authorList>
            <person name="Haridas S."/>
            <person name="Albert R."/>
            <person name="Binder M."/>
            <person name="Bloem J."/>
            <person name="Labutti K."/>
            <person name="Salamov A."/>
            <person name="Andreopoulos B."/>
            <person name="Baker S."/>
            <person name="Barry K."/>
            <person name="Bills G."/>
            <person name="Bluhm B."/>
            <person name="Cannon C."/>
            <person name="Castanera R."/>
            <person name="Culley D."/>
            <person name="Daum C."/>
            <person name="Ezra D."/>
            <person name="Gonzalez J."/>
            <person name="Henrissat B."/>
            <person name="Kuo A."/>
            <person name="Liang C."/>
            <person name="Lipzen A."/>
            <person name="Lutzoni F."/>
            <person name="Magnuson J."/>
            <person name="Mondo S."/>
            <person name="Nolan M."/>
            <person name="Ohm R."/>
            <person name="Pangilinan J."/>
            <person name="Park H.-J."/>
            <person name="Ramirez L."/>
            <person name="Alfaro M."/>
            <person name="Sun H."/>
            <person name="Tritt A."/>
            <person name="Yoshinaga Y."/>
            <person name="Zwiers L.-H."/>
            <person name="Turgeon B."/>
            <person name="Goodwin S."/>
            <person name="Spatafora J."/>
            <person name="Crous P."/>
            <person name="Grigoriev I."/>
        </authorList>
    </citation>
    <scope>NUCLEOTIDE SEQUENCE</scope>
    <source>
        <strain evidence="3">CBS 122681</strain>
    </source>
</reference>
<proteinExistence type="predicted"/>
<feature type="compositionally biased region" description="Basic and acidic residues" evidence="2">
    <location>
        <begin position="420"/>
        <end position="431"/>
    </location>
</feature>
<evidence type="ECO:0000256" key="2">
    <source>
        <dbReference type="SAM" id="MobiDB-lite"/>
    </source>
</evidence>
<gene>
    <name evidence="3" type="ORF">K491DRAFT_714224</name>
</gene>
<protein>
    <submittedName>
        <fullName evidence="3">Uncharacterized protein</fullName>
    </submittedName>
</protein>
<accession>A0A6A6TEL7</accession>
<organism evidence="3 4">
    <name type="scientific">Lophiostoma macrostomum CBS 122681</name>
    <dbReference type="NCBI Taxonomy" id="1314788"/>
    <lineage>
        <taxon>Eukaryota</taxon>
        <taxon>Fungi</taxon>
        <taxon>Dikarya</taxon>
        <taxon>Ascomycota</taxon>
        <taxon>Pezizomycotina</taxon>
        <taxon>Dothideomycetes</taxon>
        <taxon>Pleosporomycetidae</taxon>
        <taxon>Pleosporales</taxon>
        <taxon>Lophiostomataceae</taxon>
        <taxon>Lophiostoma</taxon>
    </lineage>
</organism>
<feature type="region of interest" description="Disordered" evidence="2">
    <location>
        <begin position="361"/>
        <end position="431"/>
    </location>
</feature>
<feature type="compositionally biased region" description="Polar residues" evidence="2">
    <location>
        <begin position="48"/>
        <end position="60"/>
    </location>
</feature>
<dbReference type="Proteomes" id="UP000799324">
    <property type="component" value="Unassembled WGS sequence"/>
</dbReference>